<dbReference type="AlphaFoldDB" id="A0AAV4BAU2"/>
<evidence type="ECO:0000256" key="1">
    <source>
        <dbReference type="SAM" id="MobiDB-lite"/>
    </source>
</evidence>
<organism evidence="2 3">
    <name type="scientific">Plakobranchus ocellatus</name>
    <dbReference type="NCBI Taxonomy" id="259542"/>
    <lineage>
        <taxon>Eukaryota</taxon>
        <taxon>Metazoa</taxon>
        <taxon>Spiralia</taxon>
        <taxon>Lophotrochozoa</taxon>
        <taxon>Mollusca</taxon>
        <taxon>Gastropoda</taxon>
        <taxon>Heterobranchia</taxon>
        <taxon>Euthyneura</taxon>
        <taxon>Panpulmonata</taxon>
        <taxon>Sacoglossa</taxon>
        <taxon>Placobranchoidea</taxon>
        <taxon>Plakobranchidae</taxon>
        <taxon>Plakobranchus</taxon>
    </lineage>
</organism>
<proteinExistence type="predicted"/>
<feature type="region of interest" description="Disordered" evidence="1">
    <location>
        <begin position="23"/>
        <end position="71"/>
    </location>
</feature>
<sequence length="71" mass="7819">MSYFQCIDVARMERNIFQTLDVVQGDSNSEMSEEAEDSGKDGDWQPPTECVNDENDGSSSSSSESDETSTL</sequence>
<keyword evidence="3" id="KW-1185">Reference proteome</keyword>
<evidence type="ECO:0000313" key="3">
    <source>
        <dbReference type="Proteomes" id="UP000735302"/>
    </source>
</evidence>
<reference evidence="2 3" key="1">
    <citation type="journal article" date="2021" name="Elife">
        <title>Chloroplast acquisition without the gene transfer in kleptoplastic sea slugs, Plakobranchus ocellatus.</title>
        <authorList>
            <person name="Maeda T."/>
            <person name="Takahashi S."/>
            <person name="Yoshida T."/>
            <person name="Shimamura S."/>
            <person name="Takaki Y."/>
            <person name="Nagai Y."/>
            <person name="Toyoda A."/>
            <person name="Suzuki Y."/>
            <person name="Arimoto A."/>
            <person name="Ishii H."/>
            <person name="Satoh N."/>
            <person name="Nishiyama T."/>
            <person name="Hasebe M."/>
            <person name="Maruyama T."/>
            <person name="Minagawa J."/>
            <person name="Obokata J."/>
            <person name="Shigenobu S."/>
        </authorList>
    </citation>
    <scope>NUCLEOTIDE SEQUENCE [LARGE SCALE GENOMIC DNA]</scope>
</reference>
<protein>
    <submittedName>
        <fullName evidence="2">Uncharacterized protein</fullName>
    </submittedName>
</protein>
<evidence type="ECO:0000313" key="2">
    <source>
        <dbReference type="EMBL" id="GFO15928.1"/>
    </source>
</evidence>
<dbReference type="EMBL" id="BLXT01004632">
    <property type="protein sequence ID" value="GFO15928.1"/>
    <property type="molecule type" value="Genomic_DNA"/>
</dbReference>
<dbReference type="Proteomes" id="UP000735302">
    <property type="component" value="Unassembled WGS sequence"/>
</dbReference>
<comment type="caution">
    <text evidence="2">The sequence shown here is derived from an EMBL/GenBank/DDBJ whole genome shotgun (WGS) entry which is preliminary data.</text>
</comment>
<gene>
    <name evidence="2" type="ORF">PoB_004243300</name>
</gene>
<name>A0AAV4BAU2_9GAST</name>
<accession>A0AAV4BAU2</accession>